<proteinExistence type="predicted"/>
<accession>A0A5K4F8S2</accession>
<dbReference type="InterPro" id="IPR027244">
    <property type="entry name" value="IML1"/>
</dbReference>
<dbReference type="InterPro" id="IPR036390">
    <property type="entry name" value="WH_DNA-bd_sf"/>
</dbReference>
<dbReference type="InParanoid" id="A0A5K4F8S2"/>
<organism evidence="4 5">
    <name type="scientific">Schistosoma mansoni</name>
    <name type="common">Blood fluke</name>
    <dbReference type="NCBI Taxonomy" id="6183"/>
    <lineage>
        <taxon>Eukaryota</taxon>
        <taxon>Metazoa</taxon>
        <taxon>Spiralia</taxon>
        <taxon>Lophotrochozoa</taxon>
        <taxon>Platyhelminthes</taxon>
        <taxon>Trematoda</taxon>
        <taxon>Digenea</taxon>
        <taxon>Strigeidida</taxon>
        <taxon>Schistosomatoidea</taxon>
        <taxon>Schistosomatidae</taxon>
        <taxon>Schistosoma</taxon>
    </lineage>
</organism>
<keyword evidence="2" id="KW-0812">Transmembrane</keyword>
<feature type="region of interest" description="Disordered" evidence="1">
    <location>
        <begin position="2019"/>
        <end position="2048"/>
    </location>
</feature>
<feature type="compositionally biased region" description="Low complexity" evidence="1">
    <location>
        <begin position="2175"/>
        <end position="2199"/>
    </location>
</feature>
<dbReference type="Pfam" id="PF12257">
    <property type="entry name" value="IML1"/>
    <property type="match status" value="1"/>
</dbReference>
<dbReference type="PROSITE" id="PS50186">
    <property type="entry name" value="DEP"/>
    <property type="match status" value="1"/>
</dbReference>
<feature type="compositionally biased region" description="Polar residues" evidence="1">
    <location>
        <begin position="1389"/>
        <end position="1403"/>
    </location>
</feature>
<dbReference type="Gene3D" id="1.10.10.10">
    <property type="entry name" value="Winged helix-like DNA-binding domain superfamily/Winged helix DNA-binding domain"/>
    <property type="match status" value="1"/>
</dbReference>
<dbReference type="ExpressionAtlas" id="A0A5K4F8S2">
    <property type="expression patterns" value="baseline and differential"/>
</dbReference>
<dbReference type="STRING" id="6183.A0A5K4F8S2"/>
<keyword evidence="2" id="KW-0472">Membrane</keyword>
<feature type="region of interest" description="Disordered" evidence="1">
    <location>
        <begin position="1667"/>
        <end position="1693"/>
    </location>
</feature>
<evidence type="ECO:0000259" key="3">
    <source>
        <dbReference type="PROSITE" id="PS50186"/>
    </source>
</evidence>
<dbReference type="SUPFAM" id="SSF46785">
    <property type="entry name" value="Winged helix' DNA-binding domain"/>
    <property type="match status" value="1"/>
</dbReference>
<dbReference type="GO" id="GO:0010508">
    <property type="term" value="P:positive regulation of autophagy"/>
    <property type="evidence" value="ECO:0007669"/>
    <property type="project" value="TreeGrafter"/>
</dbReference>
<feature type="region of interest" description="Disordered" evidence="1">
    <location>
        <begin position="1132"/>
        <end position="1157"/>
    </location>
</feature>
<name>A0A5K4F8S2_SCHMA</name>
<dbReference type="PANTHER" id="PTHR13179:SF8">
    <property type="entry name" value="GATOR COMPLEX PROTEIN DEPDC5"/>
    <property type="match status" value="1"/>
</dbReference>
<evidence type="ECO:0000256" key="1">
    <source>
        <dbReference type="SAM" id="MobiDB-lite"/>
    </source>
</evidence>
<feature type="region of interest" description="Disordered" evidence="1">
    <location>
        <begin position="2543"/>
        <end position="2562"/>
    </location>
</feature>
<feature type="domain" description="DEP" evidence="3">
    <location>
        <begin position="1824"/>
        <end position="1901"/>
    </location>
</feature>
<dbReference type="GO" id="GO:0005096">
    <property type="term" value="F:GTPase activator activity"/>
    <property type="evidence" value="ECO:0007669"/>
    <property type="project" value="InterPro"/>
</dbReference>
<dbReference type="InterPro" id="IPR036388">
    <property type="entry name" value="WH-like_DNA-bd_sf"/>
</dbReference>
<feature type="compositionally biased region" description="Low complexity" evidence="1">
    <location>
        <begin position="1361"/>
        <end position="1383"/>
    </location>
</feature>
<dbReference type="FunCoup" id="A0A5K4F8S2">
    <property type="interactions" value="929"/>
</dbReference>
<reference evidence="4" key="1">
    <citation type="journal article" date="2012" name="PLoS Negl. Trop. Dis.">
        <title>A systematically improved high quality genome and transcriptome of the human blood fluke Schistosoma mansoni.</title>
        <authorList>
            <person name="Protasio A.V."/>
            <person name="Tsai I.J."/>
            <person name="Babbage A."/>
            <person name="Nichol S."/>
            <person name="Hunt M."/>
            <person name="Aslett M.A."/>
            <person name="De Silva N."/>
            <person name="Velarde G.S."/>
            <person name="Anderson T.J."/>
            <person name="Clark R.C."/>
            <person name="Davidson C."/>
            <person name="Dillon G.P."/>
            <person name="Holroyd N.E."/>
            <person name="LoVerde P.T."/>
            <person name="Lloyd C."/>
            <person name="McQuillan J."/>
            <person name="Oliveira G."/>
            <person name="Otto T.D."/>
            <person name="Parker-Manuel S.J."/>
            <person name="Quail M.A."/>
            <person name="Wilson R.A."/>
            <person name="Zerlotini A."/>
            <person name="Dunne D.W."/>
            <person name="Berriman M."/>
        </authorList>
    </citation>
    <scope>NUCLEOTIDE SEQUENCE [LARGE SCALE GENOMIC DNA]</scope>
    <source>
        <strain evidence="4">Puerto Rican</strain>
    </source>
</reference>
<dbReference type="PANTHER" id="PTHR13179">
    <property type="entry name" value="DEP DOMAIN CONTAINING PROTEIN 5"/>
    <property type="match status" value="1"/>
</dbReference>
<protein>
    <submittedName>
        <fullName evidence="5">DEP domain-containing protein</fullName>
    </submittedName>
</protein>
<evidence type="ECO:0000256" key="2">
    <source>
        <dbReference type="SAM" id="Phobius"/>
    </source>
</evidence>
<dbReference type="Proteomes" id="UP000008854">
    <property type="component" value="Unassembled WGS sequence"/>
</dbReference>
<sequence length="2659" mass="300147">MVVKQKFKLHYHSRNDSRGFVTDVIISSRGGHNINIGDVIEVYHPEDAHHALFLVTTLSDDLQNRDVISVEQSLAHTFKLQQHKNVIVNVINKETISLDLVELYFRDQYFSRRDFCNITQKLIGTVVHVNKKLTCNETRTQVGDLWRLGERYSCGYIDSKTKIIFRSSTAVIHIFIQMSQEMWWFDNNGDLYLEKAFKFLSKLFLKFWPENNCNHDTTVVFFTRIYIDDVPSEYSQSFKQDALSRYYEDFYRVIIQNERFTTDDWKRELGRMQYEVLQFENNIYSYLRNTYPLINKNSNKTKLNICTAMDANLLEVLNMAINLYSGYNIDRNFDRTGKLLFVITPGSGVYHVNENLLLLTKKRVLDLGVGVDLICLAEQPLHAVPLFKILSESFINPEEYVAPHWINCSYFKSAQELKYIEMGKPFPRVKVVSFKHSNDVPISTFFENLPRDDRQSDNQQTNVPKENCDDTIPTTTSITITKSSLPIYRIAYPSYQSPSNQNKRKKSHQLPNEVISGNLTKSHDSITSDYCSPSTVRHQLDGNPTHMTSSITDQSSSVESNLMPICCLNHTTQLSANAITAICRSKQAVSTSSSSYKNLSRSYDSYITSNSSITPLVSSTTVNGIDFGITSHNHIVNVDKYLPNNHIPTLLSRVPSISGSNNSGSGSISGYTTITSLPSVRERCIENGQSKSINDKSQILSIPMTPRNSRNRTQSFNGDQRAKLSYVDNHANFREIHNSVNEANYNVNSEGNSVEVAYLHENAISRCRTMDVILSDGQPSSSPWSIITPQHFTLRSCNSIDRRTNGTLSLSGLNSHTLPFIRRKSTITLYTTTTTTITTTSNTTNTNTPIHCGKFNSTTYSRNLTNYATTSLISGAYFPFGVSKNPYRMPISAGQRRWALVRPSDEYGGTITPHCIITSTDDIDFMYPAPLPYNLCQIWTAYFDFLRARFLDKRESNQTSVKDNNKNTDNHNNVNDVHRSIADIQHSSFSKSNAYISVKHLSAYDERPTEKDNLSNDRLPMTFPSISINSNHIPQLQFQDKTTSNSNNHSSTLPISVKLETEHPNHHRNNDNNSLLQTSANSKKALENLLEAIRHTMFSYSIQSSSLSTPYLSSMPSLSSAFWHQNQNITNTTTTTTTTTGSNNNNNSNSNAANNSSDDQKLFSVQMNNFNKLTNYKHMIPKRVGVDWKSLIVPACLPVDTDYFPDTCRLRSEWYTLHDYRVVPSGMSPDEWASMNNDCSEPGALYNRRQLTAREVFQEMVLQRISQGFQLCHEVVVHNPTNSNNVEHHSVTSINTSPNSIIQNDNLTNCSNNKPKTLSVIKQNNDRHTTPNSLHTTYHSRRISNISTTIIDTTTNNNINNSSSYIPTNRNTTNTTQFTKSTNRCLPTRLSSKFPTINNNTQPSRGSSVSSLSSVYNGRVLGVGLTINSSNRSVNQSNCHNSSRPSNNHSNNNNRNSNNRNVTTTIKSINRYKMKKSDNTTTTTTTTNAMFNSSLSKFGDTDQLLKTTTTRKLSIGHLFHLISLDEDSIGVTSYREIDKLIKITYSYALQVPDAKSYVSLHTNFTSDSTIILNWNYLDNYLCNRGISDSFRLLPNLKFWRSRFFVIPIFSNETRRLAEAIRDNHITGQRIQCDVYESDYLNINREKTCEKFVHFIESINRIRRTPITSRKLNRQSTAEKSDLHRSAPTTTTTATSFNTNILNDTTTISCCKPKNSPLTTVTYTRPSIITPINTTSSLNETSDYNIQLINRGGAINSPSIVHIDNFYSTTSLPNIPGTSYQNTEDQSLPTNSGQVTQNASIFNSSLFSSNTNGTYYLVALMMVDNDNGLPFISATTTDAFPNYTFISIDAVNWIIKWFPDFKTIEQAILYLQQMLEAGWICHTSGNSKHVFIYGTYFYTLLIPDIKQLTNTQIETSFNLSTLDNSEMNIHSAPVTPIQLNISNTNCTSSPSSNTSQSICGLSSSSIFPLTTSTLTTTTSLNTSCYSSTNSTISITNSPYMNSLNANSNLLNNVSASTISTTTTPTTATTTTTTTTNDNNNSCSTPTTTPSTIMSNPINTIISLPSITSSNYTNTITNTSLLPYLKQNDLNYKLINVLQQLPIQFPKDYLPKLLNDTTKWTSVFQNEWAEISIVHYGSNECQIKPPPPSPQQQQQILDPKYMNSSIDNNDSLNEMNSTSNISSSSLSTSTTSTTTTTTTTTTIPVTTNDSCPSLSTSEIQYEHVNELNSFFKDGLLTYTSISTLFGIPDKTGFQEIDQVLRKSCLCDLDGPNNDGPVEWAHCVYDANYYPTCAFSIELQWLVVTGGRMAELVSLWYQKAGTANLHFFPVPCYPFGQSNDDLSDKDPLRKPIFLPVNVDILIEVAKKFYNQSPNVNSSLISESNHTNLFSNMTDLLNCLFPGKYYLLLFLFFSKCFVITYVIGVAHVNYIKLEITPSYYLKILIINNIITNNGFTFLLVLSKCITDIPPLERLTCIRFFQDSILRRFGFINDSCVKDRLDYELHGRLAFSSSCFSQKQWIYVHCSGGIFTMIPSYESAEVQGEETTRNCSINTESSGSRKSEESDHNIDHLKDDYRRTINMDTSWISSDCTANCFAIQKSIGYFWSWNHMLPKRWRGHLTGDELFQDGMLADFRAFLNGEDDRLFELFNRFMKTLSTTSQSI</sequence>
<dbReference type="AlphaFoldDB" id="A0A5K4F8S2"/>
<reference evidence="5" key="2">
    <citation type="submission" date="2019-11" db="UniProtKB">
        <authorList>
            <consortium name="WormBaseParasite"/>
        </authorList>
    </citation>
    <scope>IDENTIFICATION</scope>
    <source>
        <strain evidence="5">Puerto Rican</strain>
    </source>
</reference>
<dbReference type="Pfam" id="PF23013">
    <property type="entry name" value="IML1_N"/>
    <property type="match status" value="1"/>
</dbReference>
<dbReference type="GO" id="GO:1904262">
    <property type="term" value="P:negative regulation of TORC1 signaling"/>
    <property type="evidence" value="ECO:0007669"/>
    <property type="project" value="TreeGrafter"/>
</dbReference>
<dbReference type="InterPro" id="IPR048255">
    <property type="entry name" value="IML1_N"/>
</dbReference>
<feature type="compositionally biased region" description="Polar residues" evidence="1">
    <location>
        <begin position="2160"/>
        <end position="2174"/>
    </location>
</feature>
<dbReference type="GO" id="GO:0005765">
    <property type="term" value="C:lysosomal membrane"/>
    <property type="evidence" value="ECO:0007669"/>
    <property type="project" value="TreeGrafter"/>
</dbReference>
<dbReference type="GO" id="GO:0035556">
    <property type="term" value="P:intracellular signal transduction"/>
    <property type="evidence" value="ECO:0007669"/>
    <property type="project" value="InterPro"/>
</dbReference>
<feature type="transmembrane region" description="Helical" evidence="2">
    <location>
        <begin position="2401"/>
        <end position="2423"/>
    </location>
</feature>
<keyword evidence="4" id="KW-1185">Reference proteome</keyword>
<keyword evidence="2" id="KW-1133">Transmembrane helix</keyword>
<dbReference type="GO" id="GO:0034198">
    <property type="term" value="P:cellular response to amino acid starvation"/>
    <property type="evidence" value="ECO:0007669"/>
    <property type="project" value="TreeGrafter"/>
</dbReference>
<feature type="region of interest" description="Disordered" evidence="1">
    <location>
        <begin position="1428"/>
        <end position="1462"/>
    </location>
</feature>
<dbReference type="InterPro" id="IPR000591">
    <property type="entry name" value="DEP_dom"/>
</dbReference>
<feature type="compositionally biased region" description="Low complexity" evidence="1">
    <location>
        <begin position="1437"/>
        <end position="1461"/>
    </location>
</feature>
<dbReference type="InterPro" id="IPR045838">
    <property type="entry name" value="DEPDC5_CTD"/>
</dbReference>
<dbReference type="SMART" id="SM00049">
    <property type="entry name" value="DEP"/>
    <property type="match status" value="1"/>
</dbReference>
<dbReference type="InterPro" id="IPR055213">
    <property type="entry name" value="IML1_double_psi_beta_barrel"/>
</dbReference>
<feature type="compositionally biased region" description="Polar residues" evidence="1">
    <location>
        <begin position="2544"/>
        <end position="2553"/>
    </location>
</feature>
<evidence type="ECO:0000313" key="5">
    <source>
        <dbReference type="WBParaSite" id="Smp_333700.1"/>
    </source>
</evidence>
<dbReference type="GO" id="GO:1990130">
    <property type="term" value="C:GATOR1 complex"/>
    <property type="evidence" value="ECO:0007669"/>
    <property type="project" value="TreeGrafter"/>
</dbReference>
<feature type="region of interest" description="Disordered" evidence="1">
    <location>
        <begin position="1361"/>
        <end position="1412"/>
    </location>
</feature>
<evidence type="ECO:0000313" key="4">
    <source>
        <dbReference type="Proteomes" id="UP000008854"/>
    </source>
</evidence>
<feature type="region of interest" description="Disordered" evidence="1">
    <location>
        <begin position="2160"/>
        <end position="2199"/>
    </location>
</feature>
<dbReference type="WBParaSite" id="Smp_333700.1">
    <property type="protein sequence ID" value="Smp_333700.1"/>
    <property type="gene ID" value="Smp_333700"/>
</dbReference>
<dbReference type="Pfam" id="PF19418">
    <property type="entry name" value="DEPDC5_CTD"/>
    <property type="match status" value="2"/>
</dbReference>
<feature type="transmembrane region" description="Helical" evidence="2">
    <location>
        <begin position="2435"/>
        <end position="2457"/>
    </location>
</feature>
<feature type="region of interest" description="Disordered" evidence="1">
    <location>
        <begin position="448"/>
        <end position="470"/>
    </location>
</feature>